<accession>A0A3L8Q9B8</accession>
<comment type="caution">
    <text evidence="2">The sequence shown here is derived from an EMBL/GenBank/DDBJ whole genome shotgun (WGS) entry which is preliminary data.</text>
</comment>
<evidence type="ECO:0000313" key="3">
    <source>
        <dbReference type="Proteomes" id="UP000276834"/>
    </source>
</evidence>
<gene>
    <name evidence="2" type="ORF">DV515_00017863</name>
</gene>
<dbReference type="AlphaFoldDB" id="A0A3L8Q9B8"/>
<sequence>MLSNRTQRCLKIRDSSGMMFGDFQGVSWRCRSDGKLTAPEQCQGRREGAQTQKIPTAHGVNDPSRERQRSRGTGAPSRRGLRGSCGESSARVRRGECSA</sequence>
<protein>
    <submittedName>
        <fullName evidence="2">Uncharacterized protein</fullName>
    </submittedName>
</protein>
<dbReference type="Proteomes" id="UP000276834">
    <property type="component" value="Unassembled WGS sequence"/>
</dbReference>
<keyword evidence="3" id="KW-1185">Reference proteome</keyword>
<feature type="region of interest" description="Disordered" evidence="1">
    <location>
        <begin position="36"/>
        <end position="99"/>
    </location>
</feature>
<reference evidence="2 3" key="1">
    <citation type="journal article" date="2018" name="Proc. R. Soc. B">
        <title>A non-coding region near Follistatin controls head colour polymorphism in the Gouldian finch.</title>
        <authorList>
            <person name="Toomey M.B."/>
            <person name="Marques C.I."/>
            <person name="Andrade P."/>
            <person name="Araujo P.M."/>
            <person name="Sabatino S."/>
            <person name="Gazda M.A."/>
            <person name="Afonso S."/>
            <person name="Lopes R.J."/>
            <person name="Corbo J.C."/>
            <person name="Carneiro M."/>
        </authorList>
    </citation>
    <scope>NUCLEOTIDE SEQUENCE [LARGE SCALE GENOMIC DNA]</scope>
    <source>
        <strain evidence="2">Red01</strain>
        <tissue evidence="2">Muscle</tissue>
    </source>
</reference>
<evidence type="ECO:0000256" key="1">
    <source>
        <dbReference type="SAM" id="MobiDB-lite"/>
    </source>
</evidence>
<name>A0A3L8Q9B8_CHLGU</name>
<dbReference type="EMBL" id="QUSF01001839">
    <property type="protein sequence ID" value="RLV63838.1"/>
    <property type="molecule type" value="Genomic_DNA"/>
</dbReference>
<proteinExistence type="predicted"/>
<evidence type="ECO:0000313" key="2">
    <source>
        <dbReference type="EMBL" id="RLV63838.1"/>
    </source>
</evidence>
<organism evidence="2 3">
    <name type="scientific">Chloebia gouldiae</name>
    <name type="common">Gouldian finch</name>
    <name type="synonym">Erythrura gouldiae</name>
    <dbReference type="NCBI Taxonomy" id="44316"/>
    <lineage>
        <taxon>Eukaryota</taxon>
        <taxon>Metazoa</taxon>
        <taxon>Chordata</taxon>
        <taxon>Craniata</taxon>
        <taxon>Vertebrata</taxon>
        <taxon>Euteleostomi</taxon>
        <taxon>Archelosauria</taxon>
        <taxon>Archosauria</taxon>
        <taxon>Dinosauria</taxon>
        <taxon>Saurischia</taxon>
        <taxon>Theropoda</taxon>
        <taxon>Coelurosauria</taxon>
        <taxon>Aves</taxon>
        <taxon>Neognathae</taxon>
        <taxon>Neoaves</taxon>
        <taxon>Telluraves</taxon>
        <taxon>Australaves</taxon>
        <taxon>Passeriformes</taxon>
        <taxon>Passeroidea</taxon>
        <taxon>Passeridae</taxon>
        <taxon>Chloebia</taxon>
    </lineage>
</organism>